<evidence type="ECO:0000313" key="1">
    <source>
        <dbReference type="EMBL" id="EUC58705.1"/>
    </source>
</evidence>
<dbReference type="EMBL" id="JATN01000321">
    <property type="protein sequence ID" value="EUC58705.1"/>
    <property type="molecule type" value="Genomic_DNA"/>
</dbReference>
<reference evidence="2" key="1">
    <citation type="journal article" date="2014" name="Genome Announc.">
        <title>Draft genome sequence of the plant-pathogenic soil fungus Rhizoctonia solani anastomosis group 3 strain Rhs1AP.</title>
        <authorList>
            <person name="Cubeta M.A."/>
            <person name="Thomas E."/>
            <person name="Dean R.A."/>
            <person name="Jabaji S."/>
            <person name="Neate S.M."/>
            <person name="Tavantzis S."/>
            <person name="Toda T."/>
            <person name="Vilgalys R."/>
            <person name="Bharathan N."/>
            <person name="Fedorova-Abrams N."/>
            <person name="Pakala S.B."/>
            <person name="Pakala S.M."/>
            <person name="Zafar N."/>
            <person name="Joardar V."/>
            <person name="Losada L."/>
            <person name="Nierman W.C."/>
        </authorList>
    </citation>
    <scope>NUCLEOTIDE SEQUENCE [LARGE SCALE GENOMIC DNA]</scope>
    <source>
        <strain evidence="2">AG-3</strain>
    </source>
</reference>
<evidence type="ECO:0000313" key="2">
    <source>
        <dbReference type="Proteomes" id="UP000030108"/>
    </source>
</evidence>
<gene>
    <name evidence="1" type="ORF">RSOL_273200</name>
</gene>
<accession>A0A0A1UIQ8</accession>
<comment type="caution">
    <text evidence="1">The sequence shown here is derived from an EMBL/GenBank/DDBJ whole genome shotgun (WGS) entry which is preliminary data.</text>
</comment>
<dbReference type="Proteomes" id="UP000030108">
    <property type="component" value="Unassembled WGS sequence"/>
</dbReference>
<protein>
    <submittedName>
        <fullName evidence="1">Uncharacterized protein</fullName>
    </submittedName>
</protein>
<name>A0A0A1UIQ8_9AGAM</name>
<organism evidence="1 2">
    <name type="scientific">Rhizoctonia solani AG-3 Rhs1AP</name>
    <dbReference type="NCBI Taxonomy" id="1086054"/>
    <lineage>
        <taxon>Eukaryota</taxon>
        <taxon>Fungi</taxon>
        <taxon>Dikarya</taxon>
        <taxon>Basidiomycota</taxon>
        <taxon>Agaricomycotina</taxon>
        <taxon>Agaricomycetes</taxon>
        <taxon>Cantharellales</taxon>
        <taxon>Ceratobasidiaceae</taxon>
        <taxon>Rhizoctonia</taxon>
    </lineage>
</organism>
<dbReference type="AlphaFoldDB" id="A0A0A1UIQ8"/>
<proteinExistence type="predicted"/>
<sequence length="34" mass="3701">MAIGAVKAEEKHIRGAFNLLVEEALATLEECENT</sequence>